<dbReference type="OrthoDB" id="1630538at2"/>
<dbReference type="AlphaFoldDB" id="A0A2S0MA22"/>
<protein>
    <recommendedName>
        <fullName evidence="3">Mn2+-dependent serine/threonine protein kinase</fullName>
    </recommendedName>
</protein>
<dbReference type="EMBL" id="CP027569">
    <property type="protein sequence ID" value="AVO28315.1"/>
    <property type="molecule type" value="Genomic_DNA"/>
</dbReference>
<dbReference type="Proteomes" id="UP000238358">
    <property type="component" value="Chromosome"/>
</dbReference>
<reference evidence="1 2" key="1">
    <citation type="journal article" date="2018" name="Genome Announc.">
        <title>Complete genomes of two Megasphaera elsdenii strains, NCIMB 702410 and ATCC 25940.</title>
        <authorList>
            <person name="Hatmaker E.A."/>
            <person name="O'Dell K."/>
            <person name="Riley L.A."/>
            <person name="Klingeman D.M."/>
            <person name="Guss A.M."/>
        </authorList>
    </citation>
    <scope>NUCLEOTIDE SEQUENCE [LARGE SCALE GENOMIC DNA]</scope>
    <source>
        <strain evidence="1 2">NCIMB702410</strain>
    </source>
</reference>
<name>A0A2S0MA22_MEGEL</name>
<evidence type="ECO:0008006" key="3">
    <source>
        <dbReference type="Google" id="ProtNLM"/>
    </source>
</evidence>
<evidence type="ECO:0000313" key="1">
    <source>
        <dbReference type="EMBL" id="AVO28315.1"/>
    </source>
</evidence>
<dbReference type="SUPFAM" id="SSF56112">
    <property type="entry name" value="Protein kinase-like (PK-like)"/>
    <property type="match status" value="1"/>
</dbReference>
<accession>A0A2S0MA22</accession>
<gene>
    <name evidence="1" type="ORF">C6Y28_00235</name>
</gene>
<dbReference type="InterPro" id="IPR011009">
    <property type="entry name" value="Kinase-like_dom_sf"/>
</dbReference>
<proteinExistence type="predicted"/>
<evidence type="ECO:0000313" key="2">
    <source>
        <dbReference type="Proteomes" id="UP000238358"/>
    </source>
</evidence>
<organism evidence="1 2">
    <name type="scientific">Megasphaera elsdenii</name>
    <dbReference type="NCBI Taxonomy" id="907"/>
    <lineage>
        <taxon>Bacteria</taxon>
        <taxon>Bacillati</taxon>
        <taxon>Bacillota</taxon>
        <taxon>Negativicutes</taxon>
        <taxon>Veillonellales</taxon>
        <taxon>Veillonellaceae</taxon>
        <taxon>Megasphaera</taxon>
    </lineage>
</organism>
<sequence>MFNKSLLKSVQSAIAEHPDKRVLSLSFENKKYFIKRRRGNGRNAFAKQNPSAAFWCEAYKIMTVNARLRLAPKLVLLDEDFFVMEAAGKTLQGVAKEAEYADVRQEAFEKAGQGLARLHAAGLHHGRPALRDIAYDREDGTITLLDWENEKKFVDAPAPVLDLFLFLHSCFREEWPDNVLIDAAVAGYGSVEGSDQVFTALKAFIADHHTLFAVCHALTPFGWIDVVSVDKAKAYIAAL</sequence>